<gene>
    <name evidence="1" type="ORF">PS880_05788</name>
</gene>
<reference evidence="1 2" key="1">
    <citation type="submission" date="2019-09" db="EMBL/GenBank/DDBJ databases">
        <authorList>
            <person name="Chandra G."/>
            <person name="Truman W A."/>
        </authorList>
    </citation>
    <scope>NUCLEOTIDE SEQUENCE [LARGE SCALE GENOMIC DNA]</scope>
    <source>
        <strain evidence="1">PS880</strain>
    </source>
</reference>
<sequence>MTTKTKPKPDGQAVTQRQTPAFQVRAAIRPETMNIENRTVEVVFSTGSRGLRWSWEVGEYLEELEISESAIDMTRMNNGAPLLDSHQRYDLSSVIGVVERAWVEGELAIAEVRFAEDEASDLVYRKVVGGIIRNLSVGYFVNRYAITDSADNVLPIYRAVDWEPFEVSFVPVGFDSAATVRELQACTRAADYKGQLHQTEFPTRQADPVDHLPAIEGDIMTEEEKRAAEEKARIEREAELKAASDRAVETERTRVASVRTIGERVGLDPKELDAIVARNLDVGASGEAILEVLAKRHAEQPKTVTGQLLRFGVGPDMTMREAMTGMIRNRVRPGSVEVKPEWKQYRGMNLVAMGAECIRAAGGDPRGMTPREIAMAAMNSSSQQMRAAGMHSTSDFPLILANSIGKVLLAAYAAAPQQFRDWTSRTTVPDFKEVALVSLGDLSPFKKVNEGGEYKYGTFGENGGRLKVEKWGEIIAITWEAIVNDDLGVFDRIPTMLGRAAMRKESDIVWDLLLSNPELPDGNTVFSVEHGNFTTPGTPINTESLALGREMMASQTSESGEALSIVPRFLIVGPKQSLAAYQYTSSNYTPNTPAAINDSRNANLVVIVEGRIVDYRWYLMADPADVNSIDYAYLEGEEGVFIETREGFEVDGLETKARLVFGATWVDYRGAYLNLGAPTPAALAAPGGGTQAAKSTK</sequence>
<dbReference type="Pfam" id="PF25209">
    <property type="entry name" value="Phage_capsid_4"/>
    <property type="match status" value="1"/>
</dbReference>
<dbReference type="EMBL" id="CABVIH010000040">
    <property type="protein sequence ID" value="VVP57173.1"/>
    <property type="molecule type" value="Genomic_DNA"/>
</dbReference>
<name>A0A5E7QE06_PSEFL</name>
<dbReference type="AlphaFoldDB" id="A0A5E7QE06"/>
<accession>A0A5E7QE06</accession>
<dbReference type="RefSeq" id="WP_191624775.1">
    <property type="nucleotide sequence ID" value="NZ_CABVIH010000040.1"/>
</dbReference>
<organism evidence="1 2">
    <name type="scientific">Pseudomonas fluorescens</name>
    <dbReference type="NCBI Taxonomy" id="294"/>
    <lineage>
        <taxon>Bacteria</taxon>
        <taxon>Pseudomonadati</taxon>
        <taxon>Pseudomonadota</taxon>
        <taxon>Gammaproteobacteria</taxon>
        <taxon>Pseudomonadales</taxon>
        <taxon>Pseudomonadaceae</taxon>
        <taxon>Pseudomonas</taxon>
    </lineage>
</organism>
<evidence type="ECO:0000313" key="1">
    <source>
        <dbReference type="EMBL" id="VVP57173.1"/>
    </source>
</evidence>
<dbReference type="Proteomes" id="UP000375525">
    <property type="component" value="Unassembled WGS sequence"/>
</dbReference>
<proteinExistence type="predicted"/>
<evidence type="ECO:0000313" key="2">
    <source>
        <dbReference type="Proteomes" id="UP000375525"/>
    </source>
</evidence>
<evidence type="ECO:0008006" key="3">
    <source>
        <dbReference type="Google" id="ProtNLM"/>
    </source>
</evidence>
<dbReference type="NCBIfam" id="NF045541">
    <property type="entry name" value="scaf_prot_MCP2"/>
    <property type="match status" value="1"/>
</dbReference>
<protein>
    <recommendedName>
        <fullName evidence="3">Bacteriophage Mu GpT domain-containing protein</fullName>
    </recommendedName>
</protein>